<comment type="caution">
    <text evidence="1">The sequence shown here is derived from an EMBL/GenBank/DDBJ whole genome shotgun (WGS) entry which is preliminary data.</text>
</comment>
<dbReference type="EMBL" id="LJIJ01004072">
    <property type="protein sequence ID" value="ODM88128.1"/>
    <property type="molecule type" value="Genomic_DNA"/>
</dbReference>
<sequence>MKQLEVYEGILAAKRYSSTLEKRSKSESNLKQSDIALSTPKERNFSSSNNDIIISGNEVKSRENITILHLHD</sequence>
<dbReference type="Proteomes" id="UP000094527">
    <property type="component" value="Unassembled WGS sequence"/>
</dbReference>
<gene>
    <name evidence="1" type="ORF">Ocin01_18554</name>
</gene>
<evidence type="ECO:0000313" key="2">
    <source>
        <dbReference type="Proteomes" id="UP000094527"/>
    </source>
</evidence>
<organism evidence="1 2">
    <name type="scientific">Orchesella cincta</name>
    <name type="common">Springtail</name>
    <name type="synonym">Podura cincta</name>
    <dbReference type="NCBI Taxonomy" id="48709"/>
    <lineage>
        <taxon>Eukaryota</taxon>
        <taxon>Metazoa</taxon>
        <taxon>Ecdysozoa</taxon>
        <taxon>Arthropoda</taxon>
        <taxon>Hexapoda</taxon>
        <taxon>Collembola</taxon>
        <taxon>Entomobryomorpha</taxon>
        <taxon>Entomobryoidea</taxon>
        <taxon>Orchesellidae</taxon>
        <taxon>Orchesellinae</taxon>
        <taxon>Orchesella</taxon>
    </lineage>
</organism>
<name>A0A1D2M582_ORCCI</name>
<proteinExistence type="predicted"/>
<accession>A0A1D2M582</accession>
<evidence type="ECO:0000313" key="1">
    <source>
        <dbReference type="EMBL" id="ODM88128.1"/>
    </source>
</evidence>
<reference evidence="1 2" key="1">
    <citation type="journal article" date="2016" name="Genome Biol. Evol.">
        <title>Gene Family Evolution Reflects Adaptation to Soil Environmental Stressors in the Genome of the Collembolan Orchesella cincta.</title>
        <authorList>
            <person name="Faddeeva-Vakhrusheva A."/>
            <person name="Derks M.F."/>
            <person name="Anvar S.Y."/>
            <person name="Agamennone V."/>
            <person name="Suring W."/>
            <person name="Smit S."/>
            <person name="van Straalen N.M."/>
            <person name="Roelofs D."/>
        </authorList>
    </citation>
    <scope>NUCLEOTIDE SEQUENCE [LARGE SCALE GENOMIC DNA]</scope>
    <source>
        <tissue evidence="1">Mixed pool</tissue>
    </source>
</reference>
<keyword evidence="2" id="KW-1185">Reference proteome</keyword>
<protein>
    <submittedName>
        <fullName evidence="1">Uncharacterized protein</fullName>
    </submittedName>
</protein>
<dbReference type="AlphaFoldDB" id="A0A1D2M582"/>